<dbReference type="SUPFAM" id="SSF53474">
    <property type="entry name" value="alpha/beta-Hydrolases"/>
    <property type="match status" value="1"/>
</dbReference>
<protein>
    <submittedName>
        <fullName evidence="4">Phospholipase/carboxylesterase</fullName>
    </submittedName>
</protein>
<organism evidence="4 5">
    <name type="scientific">Pseudidiomarina maritima</name>
    <dbReference type="NCBI Taxonomy" id="519453"/>
    <lineage>
        <taxon>Bacteria</taxon>
        <taxon>Pseudomonadati</taxon>
        <taxon>Pseudomonadota</taxon>
        <taxon>Gammaproteobacteria</taxon>
        <taxon>Alteromonadales</taxon>
        <taxon>Idiomarinaceae</taxon>
        <taxon>Pseudidiomarina</taxon>
    </lineage>
</organism>
<evidence type="ECO:0000313" key="5">
    <source>
        <dbReference type="Proteomes" id="UP000246964"/>
    </source>
</evidence>
<dbReference type="GO" id="GO:0016787">
    <property type="term" value="F:hydrolase activity"/>
    <property type="evidence" value="ECO:0007669"/>
    <property type="project" value="UniProtKB-KW"/>
</dbReference>
<accession>A0A317QA75</accession>
<evidence type="ECO:0000313" key="4">
    <source>
        <dbReference type="EMBL" id="PWW13694.1"/>
    </source>
</evidence>
<dbReference type="RefSeq" id="WP_110075674.1">
    <property type="nucleotide sequence ID" value="NZ_QGTT01000005.1"/>
</dbReference>
<sequence length="219" mass="24369">MSYLACEQIEPQQPATHAIIWLHGLGADGHDFVPLVPHLQLPAGVHARFIFPHAPHLPVTINGGMRMPAWYDILSMSIEREVDEQQLRESAAQVQALIERELERGIKPDHIVLAGFSQGGAVVYEAALSYPKRLAGLLVLSSYLATHQSIQPHSANADLPILVQHGSQDPVVAEALGRHAQQWLAEHNYQVQYQTFQMQHQVCPEQIAAISKWLQQVLV</sequence>
<dbReference type="STRING" id="519453.SAMN04488070_1899"/>
<dbReference type="EMBL" id="QGTT01000005">
    <property type="protein sequence ID" value="PWW13694.1"/>
    <property type="molecule type" value="Genomic_DNA"/>
</dbReference>
<gene>
    <name evidence="4" type="ORF">DET45_10539</name>
</gene>
<dbReference type="InterPro" id="IPR029058">
    <property type="entry name" value="AB_hydrolase_fold"/>
</dbReference>
<evidence type="ECO:0000256" key="1">
    <source>
        <dbReference type="ARBA" id="ARBA00006499"/>
    </source>
</evidence>
<dbReference type="PANTHER" id="PTHR10655">
    <property type="entry name" value="LYSOPHOSPHOLIPASE-RELATED"/>
    <property type="match status" value="1"/>
</dbReference>
<proteinExistence type="inferred from homology"/>
<keyword evidence="5" id="KW-1185">Reference proteome</keyword>
<dbReference type="Gene3D" id="3.40.50.1820">
    <property type="entry name" value="alpha/beta hydrolase"/>
    <property type="match status" value="1"/>
</dbReference>
<keyword evidence="2" id="KW-0378">Hydrolase</keyword>
<dbReference type="Proteomes" id="UP000246964">
    <property type="component" value="Unassembled WGS sequence"/>
</dbReference>
<evidence type="ECO:0000259" key="3">
    <source>
        <dbReference type="Pfam" id="PF02230"/>
    </source>
</evidence>
<evidence type="ECO:0000256" key="2">
    <source>
        <dbReference type="ARBA" id="ARBA00022801"/>
    </source>
</evidence>
<name>A0A317QA75_9GAMM</name>
<dbReference type="InterPro" id="IPR003140">
    <property type="entry name" value="PLipase/COase/thioEstase"/>
</dbReference>
<dbReference type="InterPro" id="IPR050565">
    <property type="entry name" value="LYPA1-2/EST-like"/>
</dbReference>
<dbReference type="OrthoDB" id="9801763at2"/>
<feature type="domain" description="Phospholipase/carboxylesterase/thioesterase" evidence="3">
    <location>
        <begin position="9"/>
        <end position="217"/>
    </location>
</feature>
<reference evidence="4 5" key="1">
    <citation type="submission" date="2018-05" db="EMBL/GenBank/DDBJ databases">
        <title>Freshwater and sediment microbial communities from various areas in North America, analyzing microbe dynamics in response to fracking.</title>
        <authorList>
            <person name="Lamendella R."/>
        </authorList>
    </citation>
    <scope>NUCLEOTIDE SEQUENCE [LARGE SCALE GENOMIC DNA]</scope>
    <source>
        <strain evidence="4 5">125B1</strain>
    </source>
</reference>
<comment type="similarity">
    <text evidence="1">Belongs to the AB hydrolase superfamily. AB hydrolase 2 family.</text>
</comment>
<dbReference type="Pfam" id="PF02230">
    <property type="entry name" value="Abhydrolase_2"/>
    <property type="match status" value="1"/>
</dbReference>
<comment type="caution">
    <text evidence="4">The sequence shown here is derived from an EMBL/GenBank/DDBJ whole genome shotgun (WGS) entry which is preliminary data.</text>
</comment>
<dbReference type="AlphaFoldDB" id="A0A317QA75"/>
<dbReference type="PANTHER" id="PTHR10655:SF17">
    <property type="entry name" value="LYSOPHOSPHOLIPASE-LIKE PROTEIN 1"/>
    <property type="match status" value="1"/>
</dbReference>